<protein>
    <submittedName>
        <fullName evidence="1">4892_t:CDS:1</fullName>
    </submittedName>
</protein>
<keyword evidence="2" id="KW-1185">Reference proteome</keyword>
<dbReference type="EMBL" id="CAJVPW010000019">
    <property type="protein sequence ID" value="CAG8439554.1"/>
    <property type="molecule type" value="Genomic_DNA"/>
</dbReference>
<sequence>MPKYPKKQRQMIQLTANREKEKKITSVENTFQCLDKNTNNLPEEKLIKLIQDLSDDEKEDTIKLLENMRYPRGKNEGKIISQYLQRQSKQISSEEFKKQVKALFKSNDRHYSSDMIWLTTKITQVGQVSMCTTTECTKLIYEFLTGESPKSWLSVERVTTWHKQISELTASKFAKHAQQSNSFGITADESTRSQDKHLVICFMYWDKEQNYSVASMTYSYNYESKKETGYVGLIENQDDTNYLNVILQSLYCINKFRKVVYQIPTESDEPTKSIALSMQRVFYQLQISDTPVKTTELLELMGSFGWFDWYDLQVFKNALLGNLNAKSNGDVSKLFVGEINSYIKCINVDYEDSRVEDYYGIQLNVKGCKTLDDALMNYIQEKTLEGEDKYQTEIYGLQDAKTGVMFESFPPVLYMQLNRSDYDEKKDAIINDRFEFHTEIDLQKYLSPRADISKPYKYLLHGLKFDDEVVTFVTDEEVLENNYGGNEYTAYMLIYIRESDIDHILSPILPEDIPEHLRFDLANFSDPQYPLSDLPQFKVSKSDTYETFKNMVANKFGFPDEQIRLWVLVNRQNKTVRPDTPITDAFLGMSMEEIQTKMASRQNDLKLYLEIAIDGTTLPSTEGNMLVFIKYFNPDTQFLEGLGHMYVQGNSNVGDIIPILCEKKELPPNTPLKIYEEIKPNMIEGMKPDLTFQQSDIQDGDIICFQKELTKKEAQNHVAAGRIVNIPEFYESLSTRIVVKFRQKNKSQGQRPDFELVLNKKDTYNDLSNRVAAYLSTDPLKLRFTTSYVGSPRNVIKRTTNQILSEMLQRGYVHSTSLLYYEMLDISITELETKNFFKVFWLGTTIKEETATVGEILEVILQKLSLPWSTNRIRLYDVINHQIINEYENSDQLNAVQENLRKLYAEEIPQDEINLNTNDSVVKVFHFTEETLSTHGVPFKFVIKMGEPFSMTKVRLRMRLGMNENEFQKVKIAIVASSEELQYLDYDDVVLSDFEWVGELLGLDYEEPEHARRLIDIEKAIYIRG</sequence>
<name>A0ACA9JWG4_9GLOM</name>
<evidence type="ECO:0000313" key="1">
    <source>
        <dbReference type="EMBL" id="CAG8439554.1"/>
    </source>
</evidence>
<evidence type="ECO:0000313" key="2">
    <source>
        <dbReference type="Proteomes" id="UP000789366"/>
    </source>
</evidence>
<reference evidence="1" key="1">
    <citation type="submission" date="2021-06" db="EMBL/GenBank/DDBJ databases">
        <authorList>
            <person name="Kallberg Y."/>
            <person name="Tangrot J."/>
            <person name="Rosling A."/>
        </authorList>
    </citation>
    <scope>NUCLEOTIDE SEQUENCE</scope>
    <source>
        <strain evidence="1">28 12/20/2015</strain>
    </source>
</reference>
<comment type="caution">
    <text evidence="1">The sequence shown here is derived from an EMBL/GenBank/DDBJ whole genome shotgun (WGS) entry which is preliminary data.</text>
</comment>
<accession>A0ACA9JWG4</accession>
<proteinExistence type="predicted"/>
<gene>
    <name evidence="1" type="ORF">SPELUC_LOCUS64</name>
</gene>
<dbReference type="Proteomes" id="UP000789366">
    <property type="component" value="Unassembled WGS sequence"/>
</dbReference>
<organism evidence="1 2">
    <name type="scientific">Cetraspora pellucida</name>
    <dbReference type="NCBI Taxonomy" id="1433469"/>
    <lineage>
        <taxon>Eukaryota</taxon>
        <taxon>Fungi</taxon>
        <taxon>Fungi incertae sedis</taxon>
        <taxon>Mucoromycota</taxon>
        <taxon>Glomeromycotina</taxon>
        <taxon>Glomeromycetes</taxon>
        <taxon>Diversisporales</taxon>
        <taxon>Gigasporaceae</taxon>
        <taxon>Cetraspora</taxon>
    </lineage>
</organism>